<dbReference type="Pfam" id="PF13430">
    <property type="entry name" value="DUF4112"/>
    <property type="match status" value="1"/>
</dbReference>
<reference evidence="1 2" key="1">
    <citation type="submission" date="2018-07" db="EMBL/GenBank/DDBJ databases">
        <title>Genome sequences of Haloplanus sp. CBA1113.</title>
        <authorList>
            <person name="Kim Y.B."/>
            <person name="Roh S.W."/>
        </authorList>
    </citation>
    <scope>NUCLEOTIDE SEQUENCE [LARGE SCALE GENOMIC DNA]</scope>
    <source>
        <strain evidence="1 2">CBA1113</strain>
    </source>
</reference>
<dbReference type="InterPro" id="IPR025187">
    <property type="entry name" value="DUF4112"/>
</dbReference>
<dbReference type="PANTHER" id="PTHR35519:SF2">
    <property type="entry name" value="PH DOMAIN PROTEIN"/>
    <property type="match status" value="1"/>
</dbReference>
<organism evidence="1 2">
    <name type="scientific">Haloplanus rubicundus</name>
    <dbReference type="NCBI Taxonomy" id="1547898"/>
    <lineage>
        <taxon>Archaea</taxon>
        <taxon>Methanobacteriati</taxon>
        <taxon>Methanobacteriota</taxon>
        <taxon>Stenosarchaea group</taxon>
        <taxon>Halobacteria</taxon>
        <taxon>Halobacteriales</taxon>
        <taxon>Haloferacaceae</taxon>
        <taxon>Haloplanus</taxon>
    </lineage>
</organism>
<accession>A0A345E2J6</accession>
<dbReference type="OrthoDB" id="156248at2157"/>
<dbReference type="RefSeq" id="WP_114585557.1">
    <property type="nucleotide sequence ID" value="NZ_CP031150.1"/>
</dbReference>
<dbReference type="AlphaFoldDB" id="A0A345E2J6"/>
<sequence>MSDHLASAFDAPIDDLPQSVDRAAVRRLRVVARVLDDSVRIPGTDFRIGLDPLLGLLPIAGDAVSGVLSLYIVVESARLGVSSRTLVRMLAHIGIDVAGGSVPVVGDLFDAAWKANTRNVGLVLADLARDDAGSTRDAGVEIEIE</sequence>
<keyword evidence="2" id="KW-1185">Reference proteome</keyword>
<evidence type="ECO:0000313" key="2">
    <source>
        <dbReference type="Proteomes" id="UP000253273"/>
    </source>
</evidence>
<dbReference type="PANTHER" id="PTHR35519">
    <property type="entry name" value="MEMBRANE PROTEINS"/>
    <property type="match status" value="1"/>
</dbReference>
<gene>
    <name evidence="1" type="ORF">DU500_08290</name>
</gene>
<dbReference type="Proteomes" id="UP000253273">
    <property type="component" value="Chromosome"/>
</dbReference>
<dbReference type="GeneID" id="37283377"/>
<evidence type="ECO:0000313" key="1">
    <source>
        <dbReference type="EMBL" id="AXG06418.1"/>
    </source>
</evidence>
<dbReference type="KEGG" id="haj:DU500_08290"/>
<name>A0A345E2J6_9EURY</name>
<protein>
    <submittedName>
        <fullName evidence="1">DUF4112 domain-containing protein</fullName>
    </submittedName>
</protein>
<dbReference type="EMBL" id="CP031150">
    <property type="protein sequence ID" value="AXG06418.1"/>
    <property type="molecule type" value="Genomic_DNA"/>
</dbReference>
<proteinExistence type="predicted"/>